<dbReference type="GO" id="GO:0005581">
    <property type="term" value="C:collagen trimer"/>
    <property type="evidence" value="ECO:0007669"/>
    <property type="project" value="UniProtKB-KW"/>
</dbReference>
<proteinExistence type="predicted"/>
<evidence type="ECO:0000256" key="2">
    <source>
        <dbReference type="ARBA" id="ARBA00004613"/>
    </source>
</evidence>
<feature type="domain" description="VWFA" evidence="17">
    <location>
        <begin position="1968"/>
        <end position="2142"/>
    </location>
</feature>
<feature type="domain" description="VWFA" evidence="17">
    <location>
        <begin position="316"/>
        <end position="495"/>
    </location>
</feature>
<evidence type="ECO:0000313" key="18">
    <source>
        <dbReference type="EMBL" id="CAI9739629.1"/>
    </source>
</evidence>
<dbReference type="PRINTS" id="PR00453">
    <property type="entry name" value="VWFADOMAIN"/>
</dbReference>
<reference evidence="18" key="1">
    <citation type="submission" date="2023-08" db="EMBL/GenBank/DDBJ databases">
        <authorList>
            <person name="Alioto T."/>
            <person name="Alioto T."/>
            <person name="Gomez Garrido J."/>
        </authorList>
    </citation>
    <scope>NUCLEOTIDE SEQUENCE</scope>
</reference>
<keyword evidence="13" id="KW-0325">Glycoprotein</keyword>
<dbReference type="InterPro" id="IPR002035">
    <property type="entry name" value="VWF_A"/>
</dbReference>
<dbReference type="InterPro" id="IPR050525">
    <property type="entry name" value="ECM_Assembly_Org"/>
</dbReference>
<dbReference type="FunFam" id="3.40.50.410:FF:000004">
    <property type="entry name" value="collagen alpha-6(VI) chain"/>
    <property type="match status" value="1"/>
</dbReference>
<dbReference type="CDD" id="cd01472">
    <property type="entry name" value="vWA_collagen"/>
    <property type="match status" value="2"/>
</dbReference>
<dbReference type="GO" id="GO:0005509">
    <property type="term" value="F:calcium ion binding"/>
    <property type="evidence" value="ECO:0007669"/>
    <property type="project" value="InterPro"/>
</dbReference>
<keyword evidence="6" id="KW-0812">Transmembrane</keyword>
<dbReference type="InterPro" id="IPR001881">
    <property type="entry name" value="EGF-like_Ca-bd_dom"/>
</dbReference>
<feature type="domain" description="EGF-like" evidence="16">
    <location>
        <begin position="1471"/>
        <end position="1507"/>
    </location>
</feature>
<evidence type="ECO:0000256" key="12">
    <source>
        <dbReference type="ARBA" id="ARBA00023157"/>
    </source>
</evidence>
<dbReference type="Proteomes" id="UP001162480">
    <property type="component" value="Chromosome 23"/>
</dbReference>
<dbReference type="SUPFAM" id="SSF53300">
    <property type="entry name" value="vWA-like"/>
    <property type="match status" value="9"/>
</dbReference>
<feature type="disulfide bond" evidence="14">
    <location>
        <begin position="1721"/>
        <end position="1730"/>
    </location>
</feature>
<dbReference type="Pfam" id="PF00092">
    <property type="entry name" value="VWA"/>
    <property type="match status" value="9"/>
</dbReference>
<feature type="domain" description="EGF-like" evidence="16">
    <location>
        <begin position="1695"/>
        <end position="1731"/>
    </location>
</feature>
<feature type="domain" description="VWFA" evidence="17">
    <location>
        <begin position="1739"/>
        <end position="1918"/>
    </location>
</feature>
<dbReference type="EMBL" id="OX597836">
    <property type="protein sequence ID" value="CAI9739629.1"/>
    <property type="molecule type" value="Genomic_DNA"/>
</dbReference>
<sequence length="2415" mass="266373">MMCAGLPMRHSIVTAPDCTSDWRFSLQHGLLFVRQCREPSTRLRRQSLRFNTQDHLFSTTAYDNRLRRKAGQLIMGRWLEISCFLLFLFYFSSQDSVYGNKIDMTGIQNAKNSRKLDLVFLIHTSNQITDRSFELVKTFLKNLLRDSDIDSGDLRVGIAFYDRNPNILFNLPQYNTKADLIGAIDAIPSSYRSDEANLARGLKVAKQIMLSSSNDQRPDVPNAVVVITDGTSTVDTNEIHSAAVDLKSIAYIFGVAIGIGTFGEMARIVTEPANVNYFGIVAIERLHEVEPQLTEQIMALQGDAAPLDVPTDAKADIVFLVHMSKKSTKADQNLLKMFMKKLLSSADIDSGAVRVAIVTYNVNSKVVSNFDTYTSKTDVFNAIDNMNRFKGPKANAAAGLKMVLNKISINKSGDRSNVKNTLIMVTDQQSVKVQNSKKNADKLRGKDTEIFTVGVGFDSSTELNEVANHPAGVHAQFVEDYSKINEANDLLLQSIPSLMKKTVSRSTNRPAPVDNTIYQTTTPSVVTRPTVVEKTPAPAITLPTKGGQPEPTRRTPIIETTRKRGRPIPTAPPSIPPIVTIPPTRKPTTPAPPTTPPKVISTGPPAPRVEVSTAAPAPDKLAELTTAAPPPVIPVEKTTALPAPVKPVELTTAAPPPVIPVEKTTAPAAPIKPVELTTAAVPPPVIPEEKTTAPAAPVKPVELTTAVPPHVIPVEKTTAPPAPVKPMELTTAAPPPVIPVEKTTAPPAPVKPVELATAAPSPVIPVEIKTAPPVIPVEIATVALPIEPVEILSVRTPPGPDTDGGRCGPASSDIVFLIDSSASVSQVNFKKMLMFVKDLISDADIDSVVRVGLLTFNEQVTIRFYLNSYTTKDSLENAILNIPYEAGTTNTADALRDMRTKMFVKENGDRVNVPNIAVILTDGVSSVNSDRTIIEAKTAQRDGIQVYAIGIDLVDTRELDGIASTPTKKYRHTVQDFEELKYLKQKIFQKFCPEGRTTAVMPTPKPPTSETGQDVVLMLDSSVTDEKFFLMLIFARAFVGMADFDTGKVRIGLMLFNSEAKIEAHLNTFHRKADLLQVIDMLPQSSGKSNKAKAFNEVRKNMFVTENGDRPKAENKVILITGSKTGDIAKAKKRAEELEKEAKAEVFVLGLGDVDPNELYSFASAPENEHVYQVNSAETVMNIMDPLLNKVKQVYVPPPTTPAPTTRRTPRTTLSTRRRVPVTIPPRPETTQRITTRRTTTRRTTPRRTTPRRTTPRRTTPRRTTPRRPVVTTPKRIYRPSDCTSKADILFVVDSSGSVGEENFAKVIDFVYSTIESLDIESGLYNVALITFSDEARTEFYLNSFTRKEDIENATAAVKYVYGSTHTAIALRMARRMIFTEVNGDRPDAPNIVVIITDGQSNINQRETLPQARLLKQSGVSVITVAVGFATQTEELIGMTSPPVAENLFSVDDFSELENLHARIVEPICKGQHLCANNPCKNGGECYDTLKHYICICAKGFYGTECDKVCPQPADVAFILDSSTSVGWRTFQRMKRFAEGMVRDLAIGYCGHRIALVKYSSRPLIEFHLDRFNRQESVIRSIDDTSYTRGHADMANAIKFVSQEIFSPRHGDRDGVKNIAYLLTHGQIDMSREDTLRQAELAISSGIHIIPVAFNVRRSYELDTIAAAQGIKTTEIFGADVDGMTDTLLHPIFETRSHCEPNPCLNGGKCVNYPFTYKCECKRGFTGENCEKQCNSRADMILVIDTSRYVTRPALRRVKRMLRKTIKRLSFSHQNIRVAVITYDAEPRLRLTLDKGRHKQDVMAVLSMLRPGRTDPNPGAALRMANQDVLRQKLGDRLHVPNYLVLVTKSVRDLDEMLLQSRNLKMKGTRIMALGLVSSTSFVASSLNDVVSLPLDKNKFVITNSTKEEHVADVIQKLAAAVCYEEICSENPCLNGGTCQIDKGSAVCDCPRGFAGRWCQSTCAQNVDVVFVLDTSGNISPGEFRLMKEFAIEIAEKLSIGTHKSRVAAVTYSSRAHLGFTLDMFSSARDVRNALSSLLYEYGNSNAVAALELVRSKIFNYKTGDRPDVKNFVIFLSNTESKIHPEHTVASARALRNIAHIYAIGIANYDIKELYDIASLPYLLNVFTAENYEGLFNYTNGLTQSFCKASTFCDSNPCQNGGVCEPASATFRCKCADGYAGRFCERRCEIVKDIAFVLDSSSSVGEINFERMLDFTSKLVDDLADRNMRYALITYSNVATLVFTFSRYKDAETVASIVKRTAYKPGSTNTASALANAADIFSIDYGSRPSAEKVVILITDGLSNVDYHLTIPNAERLKARVNKVMAIGVGLDNTEEIRQIASADKFMYTVQDFTLLEDVENDIVGDTCLMQERTDTSRDDIEMEIETDTEDDFGDDIESETDNNYEIVTRPLSVA</sequence>
<evidence type="ECO:0000256" key="14">
    <source>
        <dbReference type="PROSITE-ProRule" id="PRU00076"/>
    </source>
</evidence>
<dbReference type="PROSITE" id="PS50234">
    <property type="entry name" value="VWFA"/>
    <property type="match status" value="9"/>
</dbReference>
<dbReference type="SMART" id="SM00327">
    <property type="entry name" value="VWA"/>
    <property type="match status" value="9"/>
</dbReference>
<dbReference type="Gene3D" id="3.40.50.410">
    <property type="entry name" value="von Willebrand factor, type A domain"/>
    <property type="match status" value="9"/>
</dbReference>
<evidence type="ECO:0000256" key="11">
    <source>
        <dbReference type="ARBA" id="ARBA00023136"/>
    </source>
</evidence>
<keyword evidence="11" id="KW-0472">Membrane</keyword>
<dbReference type="Gene3D" id="2.10.25.10">
    <property type="entry name" value="Laminin"/>
    <property type="match status" value="4"/>
</dbReference>
<dbReference type="GO" id="GO:0007154">
    <property type="term" value="P:cell communication"/>
    <property type="evidence" value="ECO:0007669"/>
    <property type="project" value="UniProtKB-ARBA"/>
</dbReference>
<keyword evidence="9" id="KW-0106">Calcium</keyword>
<feature type="region of interest" description="Disordered" evidence="15">
    <location>
        <begin position="1222"/>
        <end position="1268"/>
    </location>
</feature>
<feature type="domain" description="VWFA" evidence="17">
    <location>
        <begin position="2193"/>
        <end position="2363"/>
    </location>
</feature>
<keyword evidence="10" id="KW-1133">Transmembrane helix</keyword>
<dbReference type="FunFam" id="2.10.25.10:FF:000004">
    <property type="entry name" value="Neurogenic locus notch 1"/>
    <property type="match status" value="1"/>
</dbReference>
<evidence type="ECO:0000313" key="19">
    <source>
        <dbReference type="Proteomes" id="UP001162480"/>
    </source>
</evidence>
<keyword evidence="4" id="KW-0964">Secreted</keyword>
<evidence type="ECO:0000256" key="13">
    <source>
        <dbReference type="ARBA" id="ARBA00023180"/>
    </source>
</evidence>
<evidence type="ECO:0000256" key="9">
    <source>
        <dbReference type="ARBA" id="ARBA00022837"/>
    </source>
</evidence>
<dbReference type="PANTHER" id="PTHR24020:SF84">
    <property type="entry name" value="VWFA DOMAIN-CONTAINING PROTEIN"/>
    <property type="match status" value="1"/>
</dbReference>
<keyword evidence="5 14" id="KW-0245">EGF-like domain</keyword>
<evidence type="ECO:0000256" key="5">
    <source>
        <dbReference type="ARBA" id="ARBA00022536"/>
    </source>
</evidence>
<dbReference type="InterPro" id="IPR000152">
    <property type="entry name" value="EGF-type_Asp/Asn_hydroxyl_site"/>
</dbReference>
<feature type="domain" description="VWFA" evidence="17">
    <location>
        <begin position="1288"/>
        <end position="1464"/>
    </location>
</feature>
<feature type="disulfide bond" evidence="14">
    <location>
        <begin position="1497"/>
        <end position="1506"/>
    </location>
</feature>
<feature type="domain" description="VWFA" evidence="17">
    <location>
        <begin position="1014"/>
        <end position="1191"/>
    </location>
</feature>
<keyword evidence="3" id="KW-1003">Cell membrane</keyword>
<dbReference type="GO" id="GO:0023052">
    <property type="term" value="P:signaling"/>
    <property type="evidence" value="ECO:0007669"/>
    <property type="project" value="UniProtKB-ARBA"/>
</dbReference>
<dbReference type="GO" id="GO:0005576">
    <property type="term" value="C:extracellular region"/>
    <property type="evidence" value="ECO:0007669"/>
    <property type="project" value="UniProtKB-SubCell"/>
</dbReference>
<comment type="subcellular location">
    <subcellularLocation>
        <location evidence="1">Cell membrane</location>
        <topology evidence="1">Single-pass type I membrane protein</topology>
    </subcellularLocation>
    <subcellularLocation>
        <location evidence="2">Secreted</location>
    </subcellularLocation>
</comment>
<keyword evidence="12 14" id="KW-1015">Disulfide bond</keyword>
<dbReference type="PROSITE" id="PS00010">
    <property type="entry name" value="ASX_HYDROXYL"/>
    <property type="match status" value="2"/>
</dbReference>
<evidence type="ECO:0000256" key="15">
    <source>
        <dbReference type="SAM" id="MobiDB-lite"/>
    </source>
</evidence>
<dbReference type="PROSITE" id="PS00022">
    <property type="entry name" value="EGF_1"/>
    <property type="match status" value="4"/>
</dbReference>
<evidence type="ECO:0000256" key="6">
    <source>
        <dbReference type="ARBA" id="ARBA00022692"/>
    </source>
</evidence>
<dbReference type="CDD" id="cd00054">
    <property type="entry name" value="EGF_CA"/>
    <property type="match status" value="4"/>
</dbReference>
<dbReference type="GO" id="GO:0005886">
    <property type="term" value="C:plasma membrane"/>
    <property type="evidence" value="ECO:0007669"/>
    <property type="project" value="UniProtKB-SubCell"/>
</dbReference>
<feature type="disulfide bond" evidence="14">
    <location>
        <begin position="1950"/>
        <end position="1959"/>
    </location>
</feature>
<feature type="compositionally biased region" description="Basic residues" evidence="15">
    <location>
        <begin position="1235"/>
        <end position="1266"/>
    </location>
</feature>
<evidence type="ECO:0000256" key="10">
    <source>
        <dbReference type="ARBA" id="ARBA00022989"/>
    </source>
</evidence>
<dbReference type="PANTHER" id="PTHR24020">
    <property type="entry name" value="COLLAGEN ALPHA"/>
    <property type="match status" value="1"/>
</dbReference>
<evidence type="ECO:0000256" key="3">
    <source>
        <dbReference type="ARBA" id="ARBA00022475"/>
    </source>
</evidence>
<protein>
    <submittedName>
        <fullName evidence="18">Collagen alpha-4(VI) chain-like</fullName>
    </submittedName>
</protein>
<dbReference type="SMART" id="SM00181">
    <property type="entry name" value="EGF"/>
    <property type="match status" value="4"/>
</dbReference>
<name>A0AA36BSP8_OCTVU</name>
<feature type="domain" description="EGF-like" evidence="16">
    <location>
        <begin position="2149"/>
        <end position="2185"/>
    </location>
</feature>
<evidence type="ECO:0000256" key="1">
    <source>
        <dbReference type="ARBA" id="ARBA00004251"/>
    </source>
</evidence>
<feature type="domain" description="VWFA" evidence="17">
    <location>
        <begin position="813"/>
        <end position="987"/>
    </location>
</feature>
<evidence type="ECO:0000259" key="16">
    <source>
        <dbReference type="PROSITE" id="PS50026"/>
    </source>
</evidence>
<evidence type="ECO:0000256" key="8">
    <source>
        <dbReference type="ARBA" id="ARBA00022737"/>
    </source>
</evidence>
<evidence type="ECO:0000256" key="4">
    <source>
        <dbReference type="ARBA" id="ARBA00022525"/>
    </source>
</evidence>
<keyword evidence="7" id="KW-0732">Signal</keyword>
<feature type="disulfide bond" evidence="14">
    <location>
        <begin position="2175"/>
        <end position="2184"/>
    </location>
</feature>
<evidence type="ECO:0000256" key="7">
    <source>
        <dbReference type="ARBA" id="ARBA00022729"/>
    </source>
</evidence>
<feature type="compositionally biased region" description="Pro residues" evidence="15">
    <location>
        <begin position="569"/>
        <end position="580"/>
    </location>
</feature>
<keyword evidence="19" id="KW-1185">Reference proteome</keyword>
<feature type="domain" description="VWFA" evidence="17">
    <location>
        <begin position="117"/>
        <end position="297"/>
    </location>
</feature>
<feature type="region of interest" description="Disordered" evidence="15">
    <location>
        <begin position="563"/>
        <end position="605"/>
    </location>
</feature>
<gene>
    <name evidence="18" type="ORF">OCTVUL_1B026953</name>
</gene>
<dbReference type="InterPro" id="IPR036465">
    <property type="entry name" value="vWFA_dom_sf"/>
</dbReference>
<dbReference type="InterPro" id="IPR000742">
    <property type="entry name" value="EGF"/>
</dbReference>
<feature type="domain" description="EGF-like" evidence="16">
    <location>
        <begin position="1924"/>
        <end position="1960"/>
    </location>
</feature>
<comment type="caution">
    <text evidence="14">Lacks conserved residue(s) required for the propagation of feature annotation.</text>
</comment>
<organism evidence="18 19">
    <name type="scientific">Octopus vulgaris</name>
    <name type="common">Common octopus</name>
    <dbReference type="NCBI Taxonomy" id="6645"/>
    <lineage>
        <taxon>Eukaryota</taxon>
        <taxon>Metazoa</taxon>
        <taxon>Spiralia</taxon>
        <taxon>Lophotrochozoa</taxon>
        <taxon>Mollusca</taxon>
        <taxon>Cephalopoda</taxon>
        <taxon>Coleoidea</taxon>
        <taxon>Octopodiformes</taxon>
        <taxon>Octopoda</taxon>
        <taxon>Incirrata</taxon>
        <taxon>Octopodidae</taxon>
        <taxon>Octopus</taxon>
    </lineage>
</organism>
<dbReference type="Pfam" id="PF00008">
    <property type="entry name" value="EGF"/>
    <property type="match status" value="4"/>
</dbReference>
<dbReference type="PROSITE" id="PS50026">
    <property type="entry name" value="EGF_3"/>
    <property type="match status" value="4"/>
</dbReference>
<feature type="domain" description="VWFA" evidence="17">
    <location>
        <begin position="1515"/>
        <end position="1692"/>
    </location>
</feature>
<dbReference type="CDD" id="cd01450">
    <property type="entry name" value="vWFA_subfamily_ECM"/>
    <property type="match status" value="5"/>
</dbReference>
<evidence type="ECO:0000259" key="17">
    <source>
        <dbReference type="PROSITE" id="PS50234"/>
    </source>
</evidence>
<dbReference type="SMART" id="SM00179">
    <property type="entry name" value="EGF_CA"/>
    <property type="match status" value="4"/>
</dbReference>
<keyword evidence="8" id="KW-0677">Repeat</keyword>
<dbReference type="FunFam" id="2.10.25.10:FF:000391">
    <property type="entry name" value="Weary, isoform C"/>
    <property type="match status" value="1"/>
</dbReference>
<accession>A0AA36BSP8</accession>